<gene>
    <name evidence="5" type="ORF">CLG85_001055</name>
    <name evidence="6" type="ORF">CLG85_11485</name>
</gene>
<evidence type="ECO:0000256" key="2">
    <source>
        <dbReference type="ARBA" id="ARBA00023002"/>
    </source>
</evidence>
<comment type="caution">
    <text evidence="6">The sequence shown here is derived from an EMBL/GenBank/DDBJ whole genome shotgun (WGS) entry which is preliminary data.</text>
</comment>
<reference evidence="7" key="2">
    <citation type="submission" date="2023-07" db="EMBL/GenBank/DDBJ databases">
        <title>Yangia mangrovi SAOS 153D genome.</title>
        <authorList>
            <person name="Verma A."/>
            <person name="Pal Y."/>
            <person name="Sundharam S."/>
            <person name="Bisht B."/>
            <person name="Srinivasan K."/>
        </authorList>
    </citation>
    <scope>NUCLEOTIDE SEQUENCE [LARGE SCALE GENOMIC DNA]</scope>
    <source>
        <strain evidence="7">SAOS 153D</strain>
    </source>
</reference>
<dbReference type="InterPro" id="IPR051687">
    <property type="entry name" value="Peroxisomal_Beta-Oxidation"/>
</dbReference>
<dbReference type="SMART" id="SM00822">
    <property type="entry name" value="PKS_KR"/>
    <property type="match status" value="1"/>
</dbReference>
<dbReference type="Pfam" id="PF00106">
    <property type="entry name" value="adh_short"/>
    <property type="match status" value="1"/>
</dbReference>
<dbReference type="Proteomes" id="UP000217448">
    <property type="component" value="Unassembled WGS sequence"/>
</dbReference>
<dbReference type="InterPro" id="IPR057326">
    <property type="entry name" value="KR_dom"/>
</dbReference>
<evidence type="ECO:0000256" key="3">
    <source>
        <dbReference type="RuleBase" id="RU000363"/>
    </source>
</evidence>
<feature type="domain" description="Ketoreductase" evidence="4">
    <location>
        <begin position="8"/>
        <end position="214"/>
    </location>
</feature>
<dbReference type="AlphaFoldDB" id="A0A2A3JV18"/>
<proteinExistence type="inferred from homology"/>
<evidence type="ECO:0000256" key="1">
    <source>
        <dbReference type="ARBA" id="ARBA00006484"/>
    </source>
</evidence>
<dbReference type="PROSITE" id="PS00061">
    <property type="entry name" value="ADH_SHORT"/>
    <property type="match status" value="1"/>
</dbReference>
<dbReference type="PANTHER" id="PTHR45024:SF2">
    <property type="entry name" value="SCP2 DOMAIN-CONTAINING PROTEIN"/>
    <property type="match status" value="1"/>
</dbReference>
<dbReference type="SUPFAM" id="SSF51735">
    <property type="entry name" value="NAD(P)-binding Rossmann-fold domains"/>
    <property type="match status" value="1"/>
</dbReference>
<keyword evidence="7" id="KW-1185">Reference proteome</keyword>
<dbReference type="InterPro" id="IPR020904">
    <property type="entry name" value="Sc_DH/Rdtase_CS"/>
</dbReference>
<protein>
    <submittedName>
        <fullName evidence="6">3-oxoacyl-ACP reductase</fullName>
    </submittedName>
    <submittedName>
        <fullName evidence="5">SDR family NAD(P)-dependent oxidoreductase</fullName>
    </submittedName>
</protein>
<reference evidence="5" key="3">
    <citation type="submission" date="2024-05" db="EMBL/GenBank/DDBJ databases">
        <title>Yangia mangrovi SAOS 153D genome.</title>
        <authorList>
            <person name="Verma A."/>
            <person name="Pal Y."/>
            <person name="Sundharam S."/>
            <person name="Bisht B."/>
            <person name="Srinivasan K."/>
        </authorList>
    </citation>
    <scope>NUCLEOTIDE SEQUENCE</scope>
    <source>
        <strain evidence="5">SAOS 153D</strain>
    </source>
</reference>
<evidence type="ECO:0000259" key="4">
    <source>
        <dbReference type="SMART" id="SM00822"/>
    </source>
</evidence>
<evidence type="ECO:0000313" key="7">
    <source>
        <dbReference type="Proteomes" id="UP000217448"/>
    </source>
</evidence>
<dbReference type="InterPro" id="IPR036291">
    <property type="entry name" value="NAD(P)-bd_dom_sf"/>
</dbReference>
<accession>A0A2A3JV18</accession>
<organism evidence="6">
    <name type="scientific">Alloyangia mangrovi</name>
    <dbReference type="NCBI Taxonomy" id="1779329"/>
    <lineage>
        <taxon>Bacteria</taxon>
        <taxon>Pseudomonadati</taxon>
        <taxon>Pseudomonadota</taxon>
        <taxon>Alphaproteobacteria</taxon>
        <taxon>Rhodobacterales</taxon>
        <taxon>Roseobacteraceae</taxon>
        <taxon>Alloyangia</taxon>
    </lineage>
</organism>
<name>A0A2A3JV18_9RHOB</name>
<dbReference type="PANTHER" id="PTHR45024">
    <property type="entry name" value="DEHYDROGENASES, SHORT CHAIN"/>
    <property type="match status" value="1"/>
</dbReference>
<dbReference type="GO" id="GO:0016491">
    <property type="term" value="F:oxidoreductase activity"/>
    <property type="evidence" value="ECO:0007669"/>
    <property type="project" value="UniProtKB-KW"/>
</dbReference>
<sequence length="302" mass="31705">MTKDFNGRVAIVTGAGAGLGRCHALALAQAGARVVINDIAGPDGTPGAAALSVVAEIEAMGGEAVAEPADVSNFAEVTAMVARVMARWGRIDILVNNAGILRDRSFAKMEMGDFATVLAVHLTGSANCCRAVWEIMREQGYGRIILTTSCSGLYGNFGQANYAAAKAGMIGLMTTLQQEGERYGIHVNALSPLAMTGMTDGLLAPEDAAQLTPEAVAPAVVFMASELAPKKTILGAGAGVFSVVHVVETEGVYLPPEARSPEDFHAAFERMSDMRTVRHLDTGFDQASKFTATANKMRHEFA</sequence>
<comment type="similarity">
    <text evidence="1 3">Belongs to the short-chain dehydrogenases/reductases (SDR) family.</text>
</comment>
<keyword evidence="2" id="KW-0560">Oxidoreductase</keyword>
<dbReference type="PRINTS" id="PR00081">
    <property type="entry name" value="GDHRDH"/>
</dbReference>
<dbReference type="Gene3D" id="3.40.50.720">
    <property type="entry name" value="NAD(P)-binding Rossmann-like Domain"/>
    <property type="match status" value="1"/>
</dbReference>
<dbReference type="RefSeq" id="WP_095882392.1">
    <property type="nucleotide sequence ID" value="NZ_NTHN02000001.1"/>
</dbReference>
<reference evidence="6" key="1">
    <citation type="submission" date="2017-09" db="EMBL/GenBank/DDBJ databases">
        <title>Yangia sp. SAOS 153D whole genome sequencing.</title>
        <authorList>
            <person name="Verma A."/>
            <person name="Krishnamurthi S."/>
        </authorList>
    </citation>
    <scope>NUCLEOTIDE SEQUENCE [LARGE SCALE GENOMIC DNA]</scope>
    <source>
        <strain evidence="6">SAOS 153D</strain>
    </source>
</reference>
<dbReference type="PRINTS" id="PR00080">
    <property type="entry name" value="SDRFAMILY"/>
</dbReference>
<evidence type="ECO:0000313" key="6">
    <source>
        <dbReference type="EMBL" id="PBD19046.1"/>
    </source>
</evidence>
<dbReference type="EMBL" id="NTHN02000001">
    <property type="protein sequence ID" value="MCT4369003.1"/>
    <property type="molecule type" value="Genomic_DNA"/>
</dbReference>
<dbReference type="InterPro" id="IPR002347">
    <property type="entry name" value="SDR_fam"/>
</dbReference>
<dbReference type="OrthoDB" id="9804774at2"/>
<evidence type="ECO:0000313" key="5">
    <source>
        <dbReference type="EMBL" id="MCT4369003.1"/>
    </source>
</evidence>
<dbReference type="EMBL" id="NTHN01000169">
    <property type="protein sequence ID" value="PBD19046.1"/>
    <property type="molecule type" value="Genomic_DNA"/>
</dbReference>